<evidence type="ECO:0000313" key="2">
    <source>
        <dbReference type="Proteomes" id="UP000515161"/>
    </source>
</evidence>
<feature type="compositionally biased region" description="Pro residues" evidence="1">
    <location>
        <begin position="190"/>
        <end position="209"/>
    </location>
</feature>
<feature type="compositionally biased region" description="Polar residues" evidence="1">
    <location>
        <begin position="405"/>
        <end position="418"/>
    </location>
</feature>
<sequence length="428" mass="45601">MGNEASKNKELTKHGSISSKHNNGSLNGISTNIKSNGVATVEITEPHYVIVETDSKSAEAPIISELLETIIQKEEVQEINENPPDESLPDPDPQTGTANLKQESESLPEPGSVTLDLCPVEETAPETVNGNIQPEETQKASKPEENPVMNFFKKIVTPKVTKETATPEATKEQSQECPPVTTTTVAQVSEPPPAPKGGMSIPPPPPPEPPKMEIKAEPAAKPAKPTLKEEPKAAGKSPKASKGVSTRATLSNLFHPKKVNDEPPEPEVEVEVQPVVEVQETPEESPEPVVEVQKVDPSKAGTLEAAVKPEPPPPIQEEKKTDSKPSFFSMFKSKAADPKKAPPAPAAAAETVKAKEEPKAAAKSEAVVENKPAAVAPPDGEDAAHAPRKLEKRNSIHLFFKTLGQRRSSTEAGVQTEQVPAAAAEKAK</sequence>
<name>A0A6P8T4C0_GYMAC</name>
<feature type="compositionally biased region" description="Low complexity" evidence="1">
    <location>
        <begin position="234"/>
        <end position="243"/>
    </location>
</feature>
<feature type="region of interest" description="Disordered" evidence="1">
    <location>
        <begin position="1"/>
        <end position="32"/>
    </location>
</feature>
<proteinExistence type="predicted"/>
<dbReference type="AlphaFoldDB" id="A0A6P8T4C0"/>
<feature type="compositionally biased region" description="Basic and acidic residues" evidence="1">
    <location>
        <begin position="352"/>
        <end position="368"/>
    </location>
</feature>
<organism evidence="2 3">
    <name type="scientific">Gymnodraco acuticeps</name>
    <name type="common">Antarctic dragonfish</name>
    <dbReference type="NCBI Taxonomy" id="8218"/>
    <lineage>
        <taxon>Eukaryota</taxon>
        <taxon>Metazoa</taxon>
        <taxon>Chordata</taxon>
        <taxon>Craniata</taxon>
        <taxon>Vertebrata</taxon>
        <taxon>Euteleostomi</taxon>
        <taxon>Actinopterygii</taxon>
        <taxon>Neopterygii</taxon>
        <taxon>Teleostei</taxon>
        <taxon>Neoteleostei</taxon>
        <taxon>Acanthomorphata</taxon>
        <taxon>Eupercaria</taxon>
        <taxon>Perciformes</taxon>
        <taxon>Notothenioidei</taxon>
        <taxon>Bathydraconidae</taxon>
        <taxon>Gymnodraco</taxon>
    </lineage>
</organism>
<dbReference type="CTD" id="8537"/>
<feature type="compositionally biased region" description="Low complexity" evidence="1">
    <location>
        <begin position="324"/>
        <end position="333"/>
    </location>
</feature>
<feature type="compositionally biased region" description="Polar residues" evidence="1">
    <location>
        <begin position="126"/>
        <end position="135"/>
    </location>
</feature>
<evidence type="ECO:0000313" key="3">
    <source>
        <dbReference type="RefSeq" id="XP_034058469.1"/>
    </source>
</evidence>
<reference evidence="3" key="1">
    <citation type="submission" date="2025-08" db="UniProtKB">
        <authorList>
            <consortium name="RefSeq"/>
        </authorList>
    </citation>
    <scope>IDENTIFICATION</scope>
</reference>
<protein>
    <submittedName>
        <fullName evidence="3">Breast carcinoma-amplified sequence 1 isoform X8</fullName>
    </submittedName>
</protein>
<feature type="compositionally biased region" description="Polar residues" evidence="1">
    <location>
        <begin position="15"/>
        <end position="32"/>
    </location>
</feature>
<evidence type="ECO:0000256" key="1">
    <source>
        <dbReference type="SAM" id="MobiDB-lite"/>
    </source>
</evidence>
<dbReference type="RefSeq" id="XP_034058469.1">
    <property type="nucleotide sequence ID" value="XM_034202578.1"/>
</dbReference>
<gene>
    <name evidence="3" type="primary">bcas1</name>
</gene>
<dbReference type="Proteomes" id="UP000515161">
    <property type="component" value="Unplaced"/>
</dbReference>
<feature type="compositionally biased region" description="Basic and acidic residues" evidence="1">
    <location>
        <begin position="1"/>
        <end position="13"/>
    </location>
</feature>
<keyword evidence="2" id="KW-1185">Reference proteome</keyword>
<accession>A0A6P8T4C0</accession>
<dbReference type="GeneID" id="117537381"/>
<feature type="region of interest" description="Disordered" evidence="1">
    <location>
        <begin position="74"/>
        <end position="390"/>
    </location>
</feature>
<feature type="region of interest" description="Disordered" evidence="1">
    <location>
        <begin position="405"/>
        <end position="428"/>
    </location>
</feature>
<feature type="compositionally biased region" description="Basic and acidic residues" evidence="1">
    <location>
        <begin position="136"/>
        <end position="145"/>
    </location>
</feature>